<organism evidence="1 2">
    <name type="scientific">Rhodococcus ruber BKS 20-38</name>
    <dbReference type="NCBI Taxonomy" id="1278076"/>
    <lineage>
        <taxon>Bacteria</taxon>
        <taxon>Bacillati</taxon>
        <taxon>Actinomycetota</taxon>
        <taxon>Actinomycetes</taxon>
        <taxon>Mycobacteriales</taxon>
        <taxon>Nocardiaceae</taxon>
        <taxon>Rhodococcus</taxon>
    </lineage>
</organism>
<dbReference type="AlphaFoldDB" id="M2ZQR2"/>
<comment type="caution">
    <text evidence="1">The sequence shown here is derived from an EMBL/GenBank/DDBJ whole genome shotgun (WGS) entry which is preliminary data.</text>
</comment>
<protein>
    <submittedName>
        <fullName evidence="1">Uncharacterized protein</fullName>
    </submittedName>
</protein>
<evidence type="ECO:0000313" key="1">
    <source>
        <dbReference type="EMBL" id="EME63128.1"/>
    </source>
</evidence>
<sequence>MIGYMVPEIRRLLVHLILRHARPDEYVWSWPELHQVSRFPG</sequence>
<keyword evidence="2" id="KW-1185">Reference proteome</keyword>
<evidence type="ECO:0000313" key="2">
    <source>
        <dbReference type="Proteomes" id="UP000011731"/>
    </source>
</evidence>
<accession>M2ZQR2</accession>
<reference evidence="1 2" key="1">
    <citation type="journal article" date="2013" name="Genome Announc.">
        <title>Draft Genome Sequence of Rhodococcus ruber Strain BKS 20-38.</title>
        <authorList>
            <person name="Bala M."/>
            <person name="Kumar S."/>
            <person name="Raghava G.P."/>
            <person name="Mayilraj S."/>
        </authorList>
    </citation>
    <scope>NUCLEOTIDE SEQUENCE [LARGE SCALE GENOMIC DNA]</scope>
    <source>
        <strain evidence="1 2">BKS 20-38</strain>
    </source>
</reference>
<dbReference type="EMBL" id="AOEX01000045">
    <property type="protein sequence ID" value="EME63128.1"/>
    <property type="molecule type" value="Genomic_DNA"/>
</dbReference>
<dbReference type="PATRIC" id="fig|1278076.4.peg.3130"/>
<gene>
    <name evidence="1" type="ORF">G352_15130</name>
</gene>
<name>M2ZQR2_9NOCA</name>
<dbReference type="Proteomes" id="UP000011731">
    <property type="component" value="Unassembled WGS sequence"/>
</dbReference>
<proteinExistence type="predicted"/>